<protein>
    <recommendedName>
        <fullName evidence="4">DUF1985 domain-containing protein</fullName>
    </recommendedName>
</protein>
<evidence type="ECO:0008006" key="4">
    <source>
        <dbReference type="Google" id="ProtNLM"/>
    </source>
</evidence>
<evidence type="ECO:0000313" key="2">
    <source>
        <dbReference type="EnsemblPlants" id="Bo3g040300.1"/>
    </source>
</evidence>
<keyword evidence="3" id="KW-1185">Reference proteome</keyword>
<proteinExistence type="predicted"/>
<name>A0A0D3B7A6_BRAOL</name>
<sequence>MDYELPKRLFIPHSETEVKHINNQYRLATIDKLELLFPNECKDVKKDLVFAHILRVHHNKLNYSERMIHNMLIKQLMVVAFGSVFKRQKKMFNAPDSYVLEGFSYVLQIWAMEAILAVGKLLGTKLTADFIAGQRCSNWQRAAKDNIYLYISRTGNGDVVDDIQFLRDDVRDFRVDHLNELIMKSYDWIEKVWEAEERVETSSIHEEQEEEEVDIDNKDVDDDFRTPMAS</sequence>
<dbReference type="HOGENOM" id="CLU_1206265_0_0_1"/>
<feature type="region of interest" description="Disordered" evidence="1">
    <location>
        <begin position="200"/>
        <end position="230"/>
    </location>
</feature>
<accession>A0A0D3B7A6</accession>
<organism evidence="2 3">
    <name type="scientific">Brassica oleracea var. oleracea</name>
    <dbReference type="NCBI Taxonomy" id="109376"/>
    <lineage>
        <taxon>Eukaryota</taxon>
        <taxon>Viridiplantae</taxon>
        <taxon>Streptophyta</taxon>
        <taxon>Embryophyta</taxon>
        <taxon>Tracheophyta</taxon>
        <taxon>Spermatophyta</taxon>
        <taxon>Magnoliopsida</taxon>
        <taxon>eudicotyledons</taxon>
        <taxon>Gunneridae</taxon>
        <taxon>Pentapetalae</taxon>
        <taxon>rosids</taxon>
        <taxon>malvids</taxon>
        <taxon>Brassicales</taxon>
        <taxon>Brassicaceae</taxon>
        <taxon>Brassiceae</taxon>
        <taxon>Brassica</taxon>
    </lineage>
</organism>
<dbReference type="Gramene" id="Bo3g040300.1">
    <property type="protein sequence ID" value="Bo3g040300.1"/>
    <property type="gene ID" value="Bo3g040300"/>
</dbReference>
<evidence type="ECO:0000313" key="3">
    <source>
        <dbReference type="Proteomes" id="UP000032141"/>
    </source>
</evidence>
<dbReference type="EnsemblPlants" id="Bo3g040300.1">
    <property type="protein sequence ID" value="Bo3g040300.1"/>
    <property type="gene ID" value="Bo3g040300"/>
</dbReference>
<dbReference type="OMA" id="YSERMIH"/>
<dbReference type="AlphaFoldDB" id="A0A0D3B7A6"/>
<evidence type="ECO:0000256" key="1">
    <source>
        <dbReference type="SAM" id="MobiDB-lite"/>
    </source>
</evidence>
<reference evidence="2 3" key="1">
    <citation type="journal article" date="2014" name="Genome Biol.">
        <title>Transcriptome and methylome profiling reveals relics of genome dominance in the mesopolyploid Brassica oleracea.</title>
        <authorList>
            <person name="Parkin I.A."/>
            <person name="Koh C."/>
            <person name="Tang H."/>
            <person name="Robinson S.J."/>
            <person name="Kagale S."/>
            <person name="Clarke W.E."/>
            <person name="Town C.D."/>
            <person name="Nixon J."/>
            <person name="Krishnakumar V."/>
            <person name="Bidwell S.L."/>
            <person name="Denoeud F."/>
            <person name="Belcram H."/>
            <person name="Links M.G."/>
            <person name="Just J."/>
            <person name="Clarke C."/>
            <person name="Bender T."/>
            <person name="Huebert T."/>
            <person name="Mason A.S."/>
            <person name="Pires J.C."/>
            <person name="Barker G."/>
            <person name="Moore J."/>
            <person name="Walley P.G."/>
            <person name="Manoli S."/>
            <person name="Batley J."/>
            <person name="Edwards D."/>
            <person name="Nelson M.N."/>
            <person name="Wang X."/>
            <person name="Paterson A.H."/>
            <person name="King G."/>
            <person name="Bancroft I."/>
            <person name="Chalhoub B."/>
            <person name="Sharpe A.G."/>
        </authorList>
    </citation>
    <scope>NUCLEOTIDE SEQUENCE</scope>
    <source>
        <strain evidence="2 3">cv. TO1000</strain>
    </source>
</reference>
<dbReference type="Proteomes" id="UP000032141">
    <property type="component" value="Chromosome C3"/>
</dbReference>
<reference evidence="2" key="2">
    <citation type="submission" date="2015-03" db="UniProtKB">
        <authorList>
            <consortium name="EnsemblPlants"/>
        </authorList>
    </citation>
    <scope>IDENTIFICATION</scope>
</reference>
<feature type="compositionally biased region" description="Acidic residues" evidence="1">
    <location>
        <begin position="207"/>
        <end position="222"/>
    </location>
</feature>